<keyword evidence="5" id="KW-0597">Phosphoprotein</keyword>
<dbReference type="PROSITE" id="PS50110">
    <property type="entry name" value="RESPONSE_REGULATORY"/>
    <property type="match status" value="1"/>
</dbReference>
<evidence type="ECO:0000256" key="4">
    <source>
        <dbReference type="ARBA" id="ARBA00023163"/>
    </source>
</evidence>
<accession>A0A518BRW0</accession>
<dbReference type="CDD" id="cd17574">
    <property type="entry name" value="REC_OmpR"/>
    <property type="match status" value="1"/>
</dbReference>
<name>A0A518BRW0_9BACT</name>
<dbReference type="EMBL" id="CP036287">
    <property type="protein sequence ID" value="QDU69709.1"/>
    <property type="molecule type" value="Genomic_DNA"/>
</dbReference>
<evidence type="ECO:0000256" key="1">
    <source>
        <dbReference type="ARBA" id="ARBA00022741"/>
    </source>
</evidence>
<keyword evidence="3" id="KW-0805">Transcription regulation</keyword>
<dbReference type="SUPFAM" id="SSF46689">
    <property type="entry name" value="Homeodomain-like"/>
    <property type="match status" value="1"/>
</dbReference>
<dbReference type="PRINTS" id="PR01590">
    <property type="entry name" value="HTHFIS"/>
</dbReference>
<dbReference type="PROSITE" id="PS50045">
    <property type="entry name" value="SIGMA54_INTERACT_4"/>
    <property type="match status" value="1"/>
</dbReference>
<dbReference type="InterPro" id="IPR002197">
    <property type="entry name" value="HTH_Fis"/>
</dbReference>
<evidence type="ECO:0000256" key="6">
    <source>
        <dbReference type="SAM" id="Coils"/>
    </source>
</evidence>
<dbReference type="InterPro" id="IPR001789">
    <property type="entry name" value="Sig_transdc_resp-reg_receiver"/>
</dbReference>
<evidence type="ECO:0000256" key="2">
    <source>
        <dbReference type="ARBA" id="ARBA00022840"/>
    </source>
</evidence>
<dbReference type="InterPro" id="IPR058031">
    <property type="entry name" value="AAA_lid_NorR"/>
</dbReference>
<keyword evidence="2" id="KW-0067">ATP-binding</keyword>
<dbReference type="Pfam" id="PF25601">
    <property type="entry name" value="AAA_lid_14"/>
    <property type="match status" value="1"/>
</dbReference>
<dbReference type="SUPFAM" id="SSF52540">
    <property type="entry name" value="P-loop containing nucleoside triphosphate hydrolases"/>
    <property type="match status" value="1"/>
</dbReference>
<dbReference type="Gene3D" id="3.40.50.300">
    <property type="entry name" value="P-loop containing nucleotide triphosphate hydrolases"/>
    <property type="match status" value="1"/>
</dbReference>
<evidence type="ECO:0000259" key="8">
    <source>
        <dbReference type="PROSITE" id="PS50110"/>
    </source>
</evidence>
<dbReference type="Gene3D" id="3.40.50.2300">
    <property type="match status" value="1"/>
</dbReference>
<dbReference type="Proteomes" id="UP000316921">
    <property type="component" value="Chromosome"/>
</dbReference>
<feature type="domain" description="Sigma-54 factor interaction" evidence="7">
    <location>
        <begin position="295"/>
        <end position="487"/>
    </location>
</feature>
<dbReference type="InterPro" id="IPR009057">
    <property type="entry name" value="Homeodomain-like_sf"/>
</dbReference>
<dbReference type="Pfam" id="PF00072">
    <property type="entry name" value="Response_reg"/>
    <property type="match status" value="1"/>
</dbReference>
<protein>
    <submittedName>
        <fullName evidence="9">Arginine utilization regulatory protein RocR</fullName>
    </submittedName>
</protein>
<dbReference type="GO" id="GO:0000160">
    <property type="term" value="P:phosphorelay signal transduction system"/>
    <property type="evidence" value="ECO:0007669"/>
    <property type="project" value="InterPro"/>
</dbReference>
<dbReference type="PANTHER" id="PTHR32071">
    <property type="entry name" value="TRANSCRIPTIONAL REGULATORY PROTEIN"/>
    <property type="match status" value="1"/>
</dbReference>
<dbReference type="Gene3D" id="1.10.10.60">
    <property type="entry name" value="Homeodomain-like"/>
    <property type="match status" value="1"/>
</dbReference>
<dbReference type="SUPFAM" id="SSF52172">
    <property type="entry name" value="CheY-like"/>
    <property type="match status" value="1"/>
</dbReference>
<evidence type="ECO:0000313" key="10">
    <source>
        <dbReference type="Proteomes" id="UP000316921"/>
    </source>
</evidence>
<evidence type="ECO:0000313" key="9">
    <source>
        <dbReference type="EMBL" id="QDU69709.1"/>
    </source>
</evidence>
<dbReference type="Gene3D" id="1.10.8.60">
    <property type="match status" value="1"/>
</dbReference>
<evidence type="ECO:0000256" key="3">
    <source>
        <dbReference type="ARBA" id="ARBA00023015"/>
    </source>
</evidence>
<dbReference type="InterPro" id="IPR011006">
    <property type="entry name" value="CheY-like_superfamily"/>
</dbReference>
<dbReference type="SMART" id="SM00448">
    <property type="entry name" value="REC"/>
    <property type="match status" value="1"/>
</dbReference>
<dbReference type="AlphaFoldDB" id="A0A518BRW0"/>
<dbReference type="GO" id="GO:0005524">
    <property type="term" value="F:ATP binding"/>
    <property type="evidence" value="ECO:0007669"/>
    <property type="project" value="UniProtKB-KW"/>
</dbReference>
<dbReference type="Pfam" id="PF02954">
    <property type="entry name" value="HTH_8"/>
    <property type="match status" value="1"/>
</dbReference>
<gene>
    <name evidence="9" type="primary">rocR</name>
    <name evidence="9" type="ORF">Pla133_48300</name>
</gene>
<sequence length="594" mass="64152">MGRILVIEDEPGTQILLQSRLQDLGHEVVTAPTGAMGLMEARAGGFDLFVVDVQLGPGVDGYEVCRRLKSMPGVQGVPVVLLSGRVRDRSELHLGYEAGCDSYLVKGEDPLIEDVVRAMLRLKALRDELARQNQLLELQNQRLERGHKVHHDPQNGAEVVVEPDALLVVDADGVVTAADRGSHTLFAGEVSGRHVGALAPGTGLEAWVRDSRDELRPGHLFALAQRGSIPARRVSATVIPLPGSAVGEARDARIVLLKQVDGPAVVGGIEAGEGAAWELAERRDELRQAFQPGTLVGRSAAIAEVRSALLRHATQNGPLVLAAPTSQQIRRLARILHFTGERRGPIVPVPCAVLEAEGGGDAELRELVQRAGDGTLLFEDIDRLSTVRRRSLRALSQESAARMLVGVVGGQARATALADELGAETLVLPPLSERRDDVLDLARFALARFSAKSAPRDLSEEASWVLENHDWPGDVRELDAAVEEACRMARGSLIEVSDLPAELRDLHEELARRGTLMPARPMERPTPGTHVGVDPSASIAFDIPVDEPLRLEMGEPLIIEEALRRSQGNVKEAAGLLGIGRSTLYRKLKEHGLR</sequence>
<reference evidence="9 10" key="1">
    <citation type="submission" date="2019-02" db="EMBL/GenBank/DDBJ databases">
        <title>Deep-cultivation of Planctomycetes and their phenomic and genomic characterization uncovers novel biology.</title>
        <authorList>
            <person name="Wiegand S."/>
            <person name="Jogler M."/>
            <person name="Boedeker C."/>
            <person name="Pinto D."/>
            <person name="Vollmers J."/>
            <person name="Rivas-Marin E."/>
            <person name="Kohn T."/>
            <person name="Peeters S.H."/>
            <person name="Heuer A."/>
            <person name="Rast P."/>
            <person name="Oberbeckmann S."/>
            <person name="Bunk B."/>
            <person name="Jeske O."/>
            <person name="Meyerdierks A."/>
            <person name="Storesund J.E."/>
            <person name="Kallscheuer N."/>
            <person name="Luecker S."/>
            <person name="Lage O.M."/>
            <person name="Pohl T."/>
            <person name="Merkel B.J."/>
            <person name="Hornburger P."/>
            <person name="Mueller R.-W."/>
            <person name="Bruemmer F."/>
            <person name="Labrenz M."/>
            <person name="Spormann A.M."/>
            <person name="Op den Camp H."/>
            <person name="Overmann J."/>
            <person name="Amann R."/>
            <person name="Jetten M.S.M."/>
            <person name="Mascher T."/>
            <person name="Medema M.H."/>
            <person name="Devos D.P."/>
            <person name="Kaster A.-K."/>
            <person name="Ovreas L."/>
            <person name="Rohde M."/>
            <person name="Galperin M.Y."/>
            <person name="Jogler C."/>
        </authorList>
    </citation>
    <scope>NUCLEOTIDE SEQUENCE [LARGE SCALE GENOMIC DNA]</scope>
    <source>
        <strain evidence="9 10">Pla133</strain>
    </source>
</reference>
<proteinExistence type="predicted"/>
<evidence type="ECO:0000256" key="5">
    <source>
        <dbReference type="PROSITE-ProRule" id="PRU00169"/>
    </source>
</evidence>
<feature type="coiled-coil region" evidence="6">
    <location>
        <begin position="115"/>
        <end position="146"/>
    </location>
</feature>
<dbReference type="GO" id="GO:0006355">
    <property type="term" value="P:regulation of DNA-templated transcription"/>
    <property type="evidence" value="ECO:0007669"/>
    <property type="project" value="InterPro"/>
</dbReference>
<feature type="modified residue" description="4-aspartylphosphate" evidence="5">
    <location>
        <position position="52"/>
    </location>
</feature>
<organism evidence="9 10">
    <name type="scientific">Engelhardtia mirabilis</name>
    <dbReference type="NCBI Taxonomy" id="2528011"/>
    <lineage>
        <taxon>Bacteria</taxon>
        <taxon>Pseudomonadati</taxon>
        <taxon>Planctomycetota</taxon>
        <taxon>Planctomycetia</taxon>
        <taxon>Planctomycetia incertae sedis</taxon>
        <taxon>Engelhardtia</taxon>
    </lineage>
</organism>
<keyword evidence="6" id="KW-0175">Coiled coil</keyword>
<dbReference type="RefSeq" id="WP_145069859.1">
    <property type="nucleotide sequence ID" value="NZ_CP036287.1"/>
</dbReference>
<keyword evidence="10" id="KW-1185">Reference proteome</keyword>
<feature type="domain" description="Response regulatory" evidence="8">
    <location>
        <begin position="3"/>
        <end position="121"/>
    </location>
</feature>
<dbReference type="GO" id="GO:0043565">
    <property type="term" value="F:sequence-specific DNA binding"/>
    <property type="evidence" value="ECO:0007669"/>
    <property type="project" value="InterPro"/>
</dbReference>
<keyword evidence="1" id="KW-0547">Nucleotide-binding</keyword>
<dbReference type="KEGG" id="pbap:Pla133_48300"/>
<keyword evidence="4" id="KW-0804">Transcription</keyword>
<dbReference type="InterPro" id="IPR002078">
    <property type="entry name" value="Sigma_54_int"/>
</dbReference>
<evidence type="ECO:0000259" key="7">
    <source>
        <dbReference type="PROSITE" id="PS50045"/>
    </source>
</evidence>
<dbReference type="InterPro" id="IPR027417">
    <property type="entry name" value="P-loop_NTPase"/>
</dbReference>